<keyword evidence="2" id="KW-1185">Reference proteome</keyword>
<dbReference type="RefSeq" id="YP_009843583.1">
    <property type="nucleotide sequence ID" value="NC_048749.1"/>
</dbReference>
<dbReference type="GO" id="GO:0004386">
    <property type="term" value="F:helicase activity"/>
    <property type="evidence" value="ECO:0007669"/>
    <property type="project" value="UniProtKB-KW"/>
</dbReference>
<keyword evidence="1" id="KW-0347">Helicase</keyword>
<reference evidence="1 2" key="1">
    <citation type="submission" date="2019-01" db="EMBL/GenBank/DDBJ databases">
        <authorList>
            <person name="Mendiola A."/>
            <person name="Dhungana S."/>
            <person name="Koga A.P."/>
            <person name="Garlena R.A."/>
            <person name="Russell D.A."/>
            <person name="Pope W.H."/>
            <person name="Jacobs-Sera D."/>
            <person name="Hatfull G.F."/>
        </authorList>
    </citation>
    <scope>NUCLEOTIDE SEQUENCE [LARGE SCALE GENOMIC DNA]</scope>
</reference>
<name>A0A410TB91_9CAUD</name>
<keyword evidence="1" id="KW-0067">ATP-binding</keyword>
<sequence length="407" mass="47418">MVVQLYPHQQKAVEELSDGKVLVGGVGTGKTITSLVYFYTKVMGGELNKPETITNPMDLYIFTTARKRDELDWQADCAKFAMTGDREASIHRITVTVDSYNNIAKYKEIKGAFVILDEQRMVGTGTWVKSFLKIAKSNRWIMLSATPGDKWEDYIPLFIANGFVKNITEFRRNHIVYSAYTKYPKVERYLQTGQLLKWRRQLLVEMPYARHTVRHLHNVVCDHDVETMRVVMEKRWHPIEMRPLRDVGEMFAMMRRVAYSDLSRKAKVLELVGKHPKLIVFYNFDYELEILRTLADDLTDWKIAEWNGHKHEPVPTGDKWLYLVQYVAGAEAWNCVETDAICFYSQTYSYRNFEQAQGRTDRLNTPFKHLHYYILTSTSLIDKAISKALQNKESFNESALGGYFLRV</sequence>
<dbReference type="EMBL" id="MK376953">
    <property type="protein sequence ID" value="QAU06320.1"/>
    <property type="molecule type" value="Genomic_DNA"/>
</dbReference>
<keyword evidence="1" id="KW-0547">Nucleotide-binding</keyword>
<dbReference type="InterPro" id="IPR027417">
    <property type="entry name" value="P-loop_NTPase"/>
</dbReference>
<dbReference type="Gene3D" id="3.40.50.300">
    <property type="entry name" value="P-loop containing nucleotide triphosphate hydrolases"/>
    <property type="match status" value="2"/>
</dbReference>
<gene>
    <name evidence="1" type="primary">86</name>
    <name evidence="1" type="ORF">SEA_RICKMORE_86</name>
</gene>
<dbReference type="SUPFAM" id="SSF52540">
    <property type="entry name" value="P-loop containing nucleoside triphosphate hydrolases"/>
    <property type="match status" value="2"/>
</dbReference>
<organism evidence="1 2">
    <name type="scientific">Gordonia phage Rickmore</name>
    <dbReference type="NCBI Taxonomy" id="2507854"/>
    <lineage>
        <taxon>Viruses</taxon>
        <taxon>Duplodnaviria</taxon>
        <taxon>Heunggongvirae</taxon>
        <taxon>Uroviricota</taxon>
        <taxon>Caudoviricetes</taxon>
        <taxon>Deejayvirinae</taxon>
        <taxon>Kenoshavirus</taxon>
        <taxon>Kenoshavirus rickmore</taxon>
    </lineage>
</organism>
<keyword evidence="1" id="KW-0378">Hydrolase</keyword>
<evidence type="ECO:0000313" key="2">
    <source>
        <dbReference type="Proteomes" id="UP000290536"/>
    </source>
</evidence>
<evidence type="ECO:0000313" key="1">
    <source>
        <dbReference type="EMBL" id="QAU06320.1"/>
    </source>
</evidence>
<dbReference type="GeneID" id="55613874"/>
<proteinExistence type="predicted"/>
<accession>A0A410TB91</accession>
<dbReference type="Proteomes" id="UP000290536">
    <property type="component" value="Segment"/>
</dbReference>
<dbReference type="KEGG" id="vg:55613874"/>
<protein>
    <submittedName>
        <fullName evidence="1">DNA helicase</fullName>
    </submittedName>
</protein>